<dbReference type="SUPFAM" id="SSF52540">
    <property type="entry name" value="P-loop containing nucleoside triphosphate hydrolases"/>
    <property type="match status" value="1"/>
</dbReference>
<dbReference type="SMART" id="SM00382">
    <property type="entry name" value="AAA"/>
    <property type="match status" value="1"/>
</dbReference>
<comment type="caution">
    <text evidence="7">The sequence shown here is derived from an EMBL/GenBank/DDBJ whole genome shotgun (WGS) entry which is preliminary data.</text>
</comment>
<keyword evidence="3" id="KW-0547">Nucleotide-binding</keyword>
<dbReference type="InterPro" id="IPR017871">
    <property type="entry name" value="ABC_transporter-like_CS"/>
</dbReference>
<keyword evidence="4 7" id="KW-0067">ATP-binding</keyword>
<dbReference type="InterPro" id="IPR052156">
    <property type="entry name" value="BCAA_Transport_ATP-bd_LivF"/>
</dbReference>
<evidence type="ECO:0000313" key="7">
    <source>
        <dbReference type="EMBL" id="GLK65148.1"/>
    </source>
</evidence>
<dbReference type="PROSITE" id="PS00211">
    <property type="entry name" value="ABC_TRANSPORTER_1"/>
    <property type="match status" value="1"/>
</dbReference>
<protein>
    <submittedName>
        <fullName evidence="7">ABC transporter ATP-binding protein</fullName>
    </submittedName>
</protein>
<dbReference type="GO" id="GO:0015807">
    <property type="term" value="P:L-amino acid transport"/>
    <property type="evidence" value="ECO:0007669"/>
    <property type="project" value="TreeGrafter"/>
</dbReference>
<dbReference type="InterPro" id="IPR003439">
    <property type="entry name" value="ABC_transporter-like_ATP-bd"/>
</dbReference>
<evidence type="ECO:0000256" key="2">
    <source>
        <dbReference type="ARBA" id="ARBA00022448"/>
    </source>
</evidence>
<reference evidence="7" key="1">
    <citation type="journal article" date="2014" name="Int. J. Syst. Evol. Microbiol.">
        <title>Complete genome sequence of Corynebacterium casei LMG S-19264T (=DSM 44701T), isolated from a smear-ripened cheese.</title>
        <authorList>
            <consortium name="US DOE Joint Genome Institute (JGI-PGF)"/>
            <person name="Walter F."/>
            <person name="Albersmeier A."/>
            <person name="Kalinowski J."/>
            <person name="Ruckert C."/>
        </authorList>
    </citation>
    <scope>NUCLEOTIDE SEQUENCE</scope>
    <source>
        <strain evidence="7">VKM B-2222</strain>
    </source>
</reference>
<sequence>MTDNRLTIEALTSGYGETDILQGVALTLRRGEILALMGRNGMGKTTLLKTVMGLIQTRAGRIMLDGSPVDGKPPAWLLAHGVGYAPQELPLFQDLSIRDNLRLALRHDRDLAKALQNVGRSFPFLLERLEQLAGTLSGGEQKMLILARALMNEPDLLLIDEISEGIQPSVVQRIATALKTERERRGISILVVEQNLDFALSVADRWAVMKLGQIVDEGACNAESRETVLKHLSI</sequence>
<reference evidence="7" key="2">
    <citation type="submission" date="2023-01" db="EMBL/GenBank/DDBJ databases">
        <authorList>
            <person name="Sun Q."/>
            <person name="Evtushenko L."/>
        </authorList>
    </citation>
    <scope>NUCLEOTIDE SEQUENCE</scope>
    <source>
        <strain evidence="7">VKM B-2222</strain>
    </source>
</reference>
<dbReference type="InterPro" id="IPR027417">
    <property type="entry name" value="P-loop_NTPase"/>
</dbReference>
<keyword evidence="2" id="KW-0813">Transport</keyword>
<dbReference type="GO" id="GO:0005524">
    <property type="term" value="F:ATP binding"/>
    <property type="evidence" value="ECO:0007669"/>
    <property type="project" value="UniProtKB-KW"/>
</dbReference>
<name>A0AAD3P1I7_9RHOB</name>
<dbReference type="Proteomes" id="UP001143349">
    <property type="component" value="Unassembled WGS sequence"/>
</dbReference>
<proteinExistence type="inferred from homology"/>
<dbReference type="PANTHER" id="PTHR43820">
    <property type="entry name" value="HIGH-AFFINITY BRANCHED-CHAIN AMINO ACID TRANSPORT ATP-BINDING PROTEIN LIVF"/>
    <property type="match status" value="1"/>
</dbReference>
<accession>A0AAD3P1I7</accession>
<gene>
    <name evidence="7" type="ORF">GCM10017635_26190</name>
</gene>
<dbReference type="GO" id="GO:0016887">
    <property type="term" value="F:ATP hydrolysis activity"/>
    <property type="evidence" value="ECO:0007669"/>
    <property type="project" value="InterPro"/>
</dbReference>
<evidence type="ECO:0000256" key="3">
    <source>
        <dbReference type="ARBA" id="ARBA00022741"/>
    </source>
</evidence>
<keyword evidence="5" id="KW-0029">Amino-acid transport</keyword>
<dbReference type="EMBL" id="BSFH01000032">
    <property type="protein sequence ID" value="GLK65148.1"/>
    <property type="molecule type" value="Genomic_DNA"/>
</dbReference>
<dbReference type="PROSITE" id="PS50893">
    <property type="entry name" value="ABC_TRANSPORTER_2"/>
    <property type="match status" value="1"/>
</dbReference>
<evidence type="ECO:0000256" key="1">
    <source>
        <dbReference type="ARBA" id="ARBA00005417"/>
    </source>
</evidence>
<evidence type="ECO:0000256" key="5">
    <source>
        <dbReference type="ARBA" id="ARBA00022970"/>
    </source>
</evidence>
<evidence type="ECO:0000259" key="6">
    <source>
        <dbReference type="PROSITE" id="PS50893"/>
    </source>
</evidence>
<dbReference type="InterPro" id="IPR003593">
    <property type="entry name" value="AAA+_ATPase"/>
</dbReference>
<dbReference type="RefSeq" id="WP_085502077.1">
    <property type="nucleotide sequence ID" value="NZ_BSFH01000032.1"/>
</dbReference>
<dbReference type="Pfam" id="PF00005">
    <property type="entry name" value="ABC_tran"/>
    <property type="match status" value="1"/>
</dbReference>
<dbReference type="CDD" id="cd03224">
    <property type="entry name" value="ABC_TM1139_LivF_branched"/>
    <property type="match status" value="1"/>
</dbReference>
<evidence type="ECO:0000313" key="8">
    <source>
        <dbReference type="Proteomes" id="UP001143349"/>
    </source>
</evidence>
<evidence type="ECO:0000256" key="4">
    <source>
        <dbReference type="ARBA" id="ARBA00022840"/>
    </source>
</evidence>
<feature type="domain" description="ABC transporter" evidence="6">
    <location>
        <begin position="6"/>
        <end position="234"/>
    </location>
</feature>
<dbReference type="PANTHER" id="PTHR43820:SF2">
    <property type="entry name" value="ABC TRANSPORTER ATP-BINDING PROTEIN"/>
    <property type="match status" value="1"/>
</dbReference>
<organism evidence="7 8">
    <name type="scientific">Paracoccus kondratievae</name>
    <dbReference type="NCBI Taxonomy" id="135740"/>
    <lineage>
        <taxon>Bacteria</taxon>
        <taxon>Pseudomonadati</taxon>
        <taxon>Pseudomonadota</taxon>
        <taxon>Alphaproteobacteria</taxon>
        <taxon>Rhodobacterales</taxon>
        <taxon>Paracoccaceae</taxon>
        <taxon>Paracoccus</taxon>
    </lineage>
</organism>
<keyword evidence="8" id="KW-1185">Reference proteome</keyword>
<dbReference type="Gene3D" id="3.40.50.300">
    <property type="entry name" value="P-loop containing nucleotide triphosphate hydrolases"/>
    <property type="match status" value="1"/>
</dbReference>
<comment type="similarity">
    <text evidence="1">Belongs to the ABC transporter superfamily.</text>
</comment>
<dbReference type="AlphaFoldDB" id="A0AAD3P1I7"/>
<dbReference type="GO" id="GO:0015658">
    <property type="term" value="F:branched-chain amino acid transmembrane transporter activity"/>
    <property type="evidence" value="ECO:0007669"/>
    <property type="project" value="TreeGrafter"/>
</dbReference>